<comment type="caution">
    <text evidence="2">The sequence shown here is derived from an EMBL/GenBank/DDBJ whole genome shotgun (WGS) entry which is preliminary data.</text>
</comment>
<keyword evidence="1" id="KW-1133">Transmembrane helix</keyword>
<dbReference type="EMBL" id="JAUKUD010000005">
    <property type="protein sequence ID" value="KAK0743759.1"/>
    <property type="molecule type" value="Genomic_DNA"/>
</dbReference>
<feature type="transmembrane region" description="Helical" evidence="1">
    <location>
        <begin position="94"/>
        <end position="116"/>
    </location>
</feature>
<gene>
    <name evidence="2" type="ORF">B0T18DRAFT_190361</name>
</gene>
<dbReference type="AlphaFoldDB" id="A0AA40K2Q3"/>
<evidence type="ECO:0000256" key="1">
    <source>
        <dbReference type="SAM" id="Phobius"/>
    </source>
</evidence>
<keyword evidence="1" id="KW-0812">Transmembrane</keyword>
<dbReference type="Proteomes" id="UP001172155">
    <property type="component" value="Unassembled WGS sequence"/>
</dbReference>
<evidence type="ECO:0000313" key="3">
    <source>
        <dbReference type="Proteomes" id="UP001172155"/>
    </source>
</evidence>
<organism evidence="2 3">
    <name type="scientific">Schizothecium vesticola</name>
    <dbReference type="NCBI Taxonomy" id="314040"/>
    <lineage>
        <taxon>Eukaryota</taxon>
        <taxon>Fungi</taxon>
        <taxon>Dikarya</taxon>
        <taxon>Ascomycota</taxon>
        <taxon>Pezizomycotina</taxon>
        <taxon>Sordariomycetes</taxon>
        <taxon>Sordariomycetidae</taxon>
        <taxon>Sordariales</taxon>
        <taxon>Schizotheciaceae</taxon>
        <taxon>Schizothecium</taxon>
    </lineage>
</organism>
<keyword evidence="1" id="KW-0472">Membrane</keyword>
<protein>
    <submittedName>
        <fullName evidence="2">Uncharacterized protein</fullName>
    </submittedName>
</protein>
<reference evidence="2" key="1">
    <citation type="submission" date="2023-06" db="EMBL/GenBank/DDBJ databases">
        <title>Genome-scale phylogeny and comparative genomics of the fungal order Sordariales.</title>
        <authorList>
            <consortium name="Lawrence Berkeley National Laboratory"/>
            <person name="Hensen N."/>
            <person name="Bonometti L."/>
            <person name="Westerberg I."/>
            <person name="Brannstrom I.O."/>
            <person name="Guillou S."/>
            <person name="Cros-Aarteil S."/>
            <person name="Calhoun S."/>
            <person name="Haridas S."/>
            <person name="Kuo A."/>
            <person name="Mondo S."/>
            <person name="Pangilinan J."/>
            <person name="Riley R."/>
            <person name="LaButti K."/>
            <person name="Andreopoulos B."/>
            <person name="Lipzen A."/>
            <person name="Chen C."/>
            <person name="Yanf M."/>
            <person name="Daum C."/>
            <person name="Ng V."/>
            <person name="Clum A."/>
            <person name="Steindorff A."/>
            <person name="Ohm R."/>
            <person name="Martin F."/>
            <person name="Silar P."/>
            <person name="Natvig D."/>
            <person name="Lalanne C."/>
            <person name="Gautier V."/>
            <person name="Ament-velasquez S.L."/>
            <person name="Kruys A."/>
            <person name="Hutchinson M.I."/>
            <person name="Powell A.J."/>
            <person name="Barry K."/>
            <person name="Miller A.N."/>
            <person name="Grigoriev I.V."/>
            <person name="Debuchy R."/>
            <person name="Gladieux P."/>
            <person name="Thoren M.H."/>
            <person name="Johannesson H."/>
        </authorList>
    </citation>
    <scope>NUCLEOTIDE SEQUENCE</scope>
    <source>
        <strain evidence="2">SMH3187-1</strain>
    </source>
</reference>
<proteinExistence type="predicted"/>
<feature type="transmembrane region" description="Helical" evidence="1">
    <location>
        <begin position="20"/>
        <end position="43"/>
    </location>
</feature>
<sequence length="198" mass="22961">MDQLLCLDGHYFPCAFRSHISGGFVSFFVSVLLISIWLGVAVASKWANEKFQEIGCLFFFSVSLDEGRYISHGFSFPRRPTLVLRATPTSKTRIYRLLLFSWSWGWLCLSLLAVFVESGHRLATQHNSPHQTTVYCIQRGVWDRRSHQFFWSFFWTVGEVGAAAILRGWESSWTGVESAYIFDIFFLDREARRLRIPE</sequence>
<keyword evidence="3" id="KW-1185">Reference proteome</keyword>
<accession>A0AA40K2Q3</accession>
<evidence type="ECO:0000313" key="2">
    <source>
        <dbReference type="EMBL" id="KAK0743759.1"/>
    </source>
</evidence>
<name>A0AA40K2Q3_9PEZI</name>